<evidence type="ECO:0000313" key="3">
    <source>
        <dbReference type="EMBL" id="CAF9931361.1"/>
    </source>
</evidence>
<protein>
    <submittedName>
        <fullName evidence="3">Uncharacterized protein</fullName>
    </submittedName>
</protein>
<keyword evidence="2" id="KW-0732">Signal</keyword>
<reference evidence="3" key="1">
    <citation type="submission" date="2021-03" db="EMBL/GenBank/DDBJ databases">
        <authorList>
            <person name="Tagirdzhanova G."/>
        </authorList>
    </citation>
    <scope>NUCLEOTIDE SEQUENCE</scope>
</reference>
<dbReference type="Proteomes" id="UP000664203">
    <property type="component" value="Unassembled WGS sequence"/>
</dbReference>
<organism evidence="3 4">
    <name type="scientific">Alectoria fallacina</name>
    <dbReference type="NCBI Taxonomy" id="1903189"/>
    <lineage>
        <taxon>Eukaryota</taxon>
        <taxon>Fungi</taxon>
        <taxon>Dikarya</taxon>
        <taxon>Ascomycota</taxon>
        <taxon>Pezizomycotina</taxon>
        <taxon>Lecanoromycetes</taxon>
        <taxon>OSLEUM clade</taxon>
        <taxon>Lecanoromycetidae</taxon>
        <taxon>Lecanorales</taxon>
        <taxon>Lecanorineae</taxon>
        <taxon>Parmeliaceae</taxon>
        <taxon>Alectoria</taxon>
    </lineage>
</organism>
<dbReference type="EMBL" id="CAJPDR010000305">
    <property type="protein sequence ID" value="CAF9931361.1"/>
    <property type="molecule type" value="Genomic_DNA"/>
</dbReference>
<feature type="signal peptide" evidence="2">
    <location>
        <begin position="1"/>
        <end position="19"/>
    </location>
</feature>
<dbReference type="AlphaFoldDB" id="A0A8H3FSD2"/>
<gene>
    <name evidence="3" type="ORF">ALECFALPRED_004992</name>
</gene>
<evidence type="ECO:0000313" key="4">
    <source>
        <dbReference type="Proteomes" id="UP000664203"/>
    </source>
</evidence>
<dbReference type="OrthoDB" id="5371225at2759"/>
<comment type="caution">
    <text evidence="3">The sequence shown here is derived from an EMBL/GenBank/DDBJ whole genome shotgun (WGS) entry which is preliminary data.</text>
</comment>
<keyword evidence="4" id="KW-1185">Reference proteome</keyword>
<sequence>MLLVRWISLFGLAILRSAAITPSSHLIKQTQPPPLRPRNKTTAASDIPPSLNRSLIPVAMDARLSYDMKFGNQFLDKKSAYMNTLLALADLSTKGWTPVLRRESHYSFSGYGDVSILIHASQNPSTLQYRHAIWGLYLAILATSAKGFRVCVLTLSWSPRVGERPHVIGYVSILGGSPSGIGSNNSTEDSLMLTFSTPASSPDLALANSTTTSSSSTSLATETRSVPDLNIEIRLLGKGLDIDGIFRTIYTGVVQLASRPQSQRVDEPGVIDDHISGIFLRWDSSYLTVRPSFEFRYLIAALAKLPVFMYGQDRFEDARFVAYVDEIEVGRGWLYRRVGGGIPNAA</sequence>
<feature type="region of interest" description="Disordered" evidence="1">
    <location>
        <begin position="25"/>
        <end position="44"/>
    </location>
</feature>
<name>A0A8H3FSD2_9LECA</name>
<accession>A0A8H3FSD2</accession>
<evidence type="ECO:0000256" key="1">
    <source>
        <dbReference type="SAM" id="MobiDB-lite"/>
    </source>
</evidence>
<proteinExistence type="predicted"/>
<feature type="chain" id="PRO_5034151570" evidence="2">
    <location>
        <begin position="20"/>
        <end position="346"/>
    </location>
</feature>
<evidence type="ECO:0000256" key="2">
    <source>
        <dbReference type="SAM" id="SignalP"/>
    </source>
</evidence>